<sequence>MILDTILLKVGVFLLSKLYSAAIFGVEAFTVGVEVDVRSGMPSFNIVGLPDTAVQESRERVRAAIRNSEFEFPMQRITVNLAPADIKKEGPIFDLPIALGILAASEQVRPELLNKYLIMGELSLDGSIKPVNGVLSIALMAKKIGKKKLLIPKTNAKEAGIIKELKAFPVNSLCEVIEFLNKKISIEPVSIDL</sequence>
<proteinExistence type="predicted"/>
<evidence type="ECO:0008006" key="2">
    <source>
        <dbReference type="Google" id="ProtNLM"/>
    </source>
</evidence>
<reference evidence="1" key="1">
    <citation type="journal article" date="2014" name="Front. Microbiol.">
        <title>High frequency of phylogenetically diverse reductive dehalogenase-homologous genes in deep subseafloor sedimentary metagenomes.</title>
        <authorList>
            <person name="Kawai M."/>
            <person name="Futagami T."/>
            <person name="Toyoda A."/>
            <person name="Takaki Y."/>
            <person name="Nishi S."/>
            <person name="Hori S."/>
            <person name="Arai W."/>
            <person name="Tsubouchi T."/>
            <person name="Morono Y."/>
            <person name="Uchiyama I."/>
            <person name="Ito T."/>
            <person name="Fujiyama A."/>
            <person name="Inagaki F."/>
            <person name="Takami H."/>
        </authorList>
    </citation>
    <scope>NUCLEOTIDE SEQUENCE</scope>
    <source>
        <strain evidence="1">Expedition CK06-06</strain>
    </source>
</reference>
<dbReference type="InterPro" id="IPR014721">
    <property type="entry name" value="Ribsml_uS5_D2-typ_fold_subgr"/>
</dbReference>
<comment type="caution">
    <text evidence="1">The sequence shown here is derived from an EMBL/GenBank/DDBJ whole genome shotgun (WGS) entry which is preliminary data.</text>
</comment>
<feature type="non-terminal residue" evidence="1">
    <location>
        <position position="193"/>
    </location>
</feature>
<organism evidence="1">
    <name type="scientific">marine sediment metagenome</name>
    <dbReference type="NCBI Taxonomy" id="412755"/>
    <lineage>
        <taxon>unclassified sequences</taxon>
        <taxon>metagenomes</taxon>
        <taxon>ecological metagenomes</taxon>
    </lineage>
</organism>
<dbReference type="SUPFAM" id="SSF54211">
    <property type="entry name" value="Ribosomal protein S5 domain 2-like"/>
    <property type="match status" value="1"/>
</dbReference>
<dbReference type="InterPro" id="IPR020568">
    <property type="entry name" value="Ribosomal_Su5_D2-typ_SF"/>
</dbReference>
<accession>X1NAH8</accession>
<gene>
    <name evidence="1" type="ORF">S06H3_44608</name>
</gene>
<protein>
    <recommendedName>
        <fullName evidence="2">Magnesium chelatase ChlI-like catalytic domain-containing protein</fullName>
    </recommendedName>
</protein>
<dbReference type="AlphaFoldDB" id="X1NAH8"/>
<dbReference type="EMBL" id="BARV01027765">
    <property type="protein sequence ID" value="GAI40992.1"/>
    <property type="molecule type" value="Genomic_DNA"/>
</dbReference>
<name>X1NAH8_9ZZZZ</name>
<dbReference type="Pfam" id="PF13541">
    <property type="entry name" value="ChlI"/>
    <property type="match status" value="1"/>
</dbReference>
<evidence type="ECO:0000313" key="1">
    <source>
        <dbReference type="EMBL" id="GAI40992.1"/>
    </source>
</evidence>
<dbReference type="Gene3D" id="3.30.230.10">
    <property type="match status" value="1"/>
</dbReference>